<dbReference type="EMBL" id="VDFR01000027">
    <property type="protein sequence ID" value="TNC49287.1"/>
    <property type="molecule type" value="Genomic_DNA"/>
</dbReference>
<keyword evidence="1 2" id="KW-0238">DNA-binding</keyword>
<feature type="compositionally biased region" description="Basic and acidic residues" evidence="3">
    <location>
        <begin position="1"/>
        <end position="16"/>
    </location>
</feature>
<dbReference type="GO" id="GO:0000976">
    <property type="term" value="F:transcription cis-regulatory region binding"/>
    <property type="evidence" value="ECO:0007669"/>
    <property type="project" value="TreeGrafter"/>
</dbReference>
<dbReference type="InterPro" id="IPR001647">
    <property type="entry name" value="HTH_TetR"/>
</dbReference>
<evidence type="ECO:0000256" key="3">
    <source>
        <dbReference type="SAM" id="MobiDB-lite"/>
    </source>
</evidence>
<dbReference type="PANTHER" id="PTHR30055:SF153">
    <property type="entry name" value="HTH-TYPE TRANSCRIPTIONAL REPRESSOR RV3405C"/>
    <property type="match status" value="1"/>
</dbReference>
<evidence type="ECO:0000313" key="6">
    <source>
        <dbReference type="EMBL" id="TNC49287.1"/>
    </source>
</evidence>
<dbReference type="GO" id="GO:0003700">
    <property type="term" value="F:DNA-binding transcription factor activity"/>
    <property type="evidence" value="ECO:0007669"/>
    <property type="project" value="TreeGrafter"/>
</dbReference>
<dbReference type="OrthoDB" id="6077212at2"/>
<dbReference type="EMBL" id="VDFR01000107">
    <property type="protein sequence ID" value="TNC41024.1"/>
    <property type="molecule type" value="Genomic_DNA"/>
</dbReference>
<dbReference type="PRINTS" id="PR00455">
    <property type="entry name" value="HTHTETR"/>
</dbReference>
<evidence type="ECO:0000313" key="7">
    <source>
        <dbReference type="Proteomes" id="UP000306740"/>
    </source>
</evidence>
<evidence type="ECO:0000256" key="2">
    <source>
        <dbReference type="PROSITE-ProRule" id="PRU00335"/>
    </source>
</evidence>
<organism evidence="6 7">
    <name type="scientific">Mumia zhuanghuii</name>
    <dbReference type="NCBI Taxonomy" id="2585211"/>
    <lineage>
        <taxon>Bacteria</taxon>
        <taxon>Bacillati</taxon>
        <taxon>Actinomycetota</taxon>
        <taxon>Actinomycetes</taxon>
        <taxon>Propionibacteriales</taxon>
        <taxon>Nocardioidaceae</taxon>
        <taxon>Mumia</taxon>
    </lineage>
</organism>
<dbReference type="Gene3D" id="1.10.357.10">
    <property type="entry name" value="Tetracycline Repressor, domain 2"/>
    <property type="match status" value="1"/>
</dbReference>
<dbReference type="InterPro" id="IPR050109">
    <property type="entry name" value="HTH-type_TetR-like_transc_reg"/>
</dbReference>
<feature type="domain" description="HTH tetR-type" evidence="4">
    <location>
        <begin position="25"/>
        <end position="85"/>
    </location>
</feature>
<feature type="region of interest" description="Disordered" evidence="3">
    <location>
        <begin position="1"/>
        <end position="24"/>
    </location>
</feature>
<comment type="caution">
    <text evidence="6">The sequence shown here is derived from an EMBL/GenBank/DDBJ whole genome shotgun (WGS) entry which is preliminary data.</text>
</comment>
<dbReference type="Pfam" id="PF00440">
    <property type="entry name" value="TetR_N"/>
    <property type="match status" value="1"/>
</dbReference>
<dbReference type="PROSITE" id="PS50977">
    <property type="entry name" value="HTH_TETR_2"/>
    <property type="match status" value="1"/>
</dbReference>
<gene>
    <name evidence="6" type="ORF">FHE65_05990</name>
    <name evidence="5" type="ORF">FHE65_22665</name>
</gene>
<feature type="DNA-binding region" description="H-T-H motif" evidence="2">
    <location>
        <begin position="48"/>
        <end position="67"/>
    </location>
</feature>
<dbReference type="InterPro" id="IPR009057">
    <property type="entry name" value="Homeodomain-like_sf"/>
</dbReference>
<dbReference type="SUPFAM" id="SSF46689">
    <property type="entry name" value="Homeodomain-like"/>
    <property type="match status" value="1"/>
</dbReference>
<evidence type="ECO:0000256" key="1">
    <source>
        <dbReference type="ARBA" id="ARBA00023125"/>
    </source>
</evidence>
<dbReference type="PANTHER" id="PTHR30055">
    <property type="entry name" value="HTH-TYPE TRANSCRIPTIONAL REGULATOR RUTR"/>
    <property type="match status" value="1"/>
</dbReference>
<dbReference type="AlphaFoldDB" id="A0A5C4MYT7"/>
<accession>A0A5C4MYT7</accession>
<evidence type="ECO:0000259" key="4">
    <source>
        <dbReference type="PROSITE" id="PS50977"/>
    </source>
</evidence>
<sequence length="222" mass="24030">MMPERLNTRSKLEHARSQPAASGKAIPEDRILDAAAQAVLEVGVARLTMAELAVRAGVARGTLYRRWENVRAVVAALITREWARVVAESVPQDLPTARERLVAGVVRTIATIRAHPLHRAIVESDPELLVPYVFQRLGRTPAHMLSILEEGLRSGHDDGSVRVLDPVLQARTVLLLAWSFVVTAPAVVGSRTGAGPELTALDAQLADALDQYLAPRPEDSPA</sequence>
<dbReference type="Proteomes" id="UP000306740">
    <property type="component" value="Unassembled WGS sequence"/>
</dbReference>
<reference evidence="6 7" key="1">
    <citation type="submission" date="2019-05" db="EMBL/GenBank/DDBJ databases">
        <title>Mumia sp. nov., isolated from the intestinal contents of plateau pika (Ochotona curzoniae) in the Qinghai-Tibet plateau of China.</title>
        <authorList>
            <person name="Tian Z."/>
        </authorList>
    </citation>
    <scope>NUCLEOTIDE SEQUENCE [LARGE SCALE GENOMIC DNA]</scope>
    <source>
        <strain evidence="7">527</strain>
        <strain evidence="6">Z527</strain>
    </source>
</reference>
<proteinExistence type="predicted"/>
<name>A0A5C4MYT7_9ACTN</name>
<evidence type="ECO:0000313" key="5">
    <source>
        <dbReference type="EMBL" id="TNC41024.1"/>
    </source>
</evidence>
<protein>
    <submittedName>
        <fullName evidence="6">TetR/AcrR family transcriptional regulator</fullName>
    </submittedName>
</protein>